<accession>A0A1F6MDG0</accession>
<proteinExistence type="predicted"/>
<dbReference type="Proteomes" id="UP000177457">
    <property type="component" value="Unassembled WGS sequence"/>
</dbReference>
<evidence type="ECO:0000313" key="2">
    <source>
        <dbReference type="Proteomes" id="UP000177457"/>
    </source>
</evidence>
<evidence type="ECO:0000313" key="1">
    <source>
        <dbReference type="EMBL" id="OGH69655.1"/>
    </source>
</evidence>
<dbReference type="AlphaFoldDB" id="A0A1F6MDG0"/>
<dbReference type="EMBL" id="MFQE01000071">
    <property type="protein sequence ID" value="OGH69655.1"/>
    <property type="molecule type" value="Genomic_DNA"/>
</dbReference>
<protein>
    <submittedName>
        <fullName evidence="1">Uncharacterized protein</fullName>
    </submittedName>
</protein>
<reference evidence="1 2" key="1">
    <citation type="journal article" date="2016" name="Nat. Commun.">
        <title>Thousands of microbial genomes shed light on interconnected biogeochemical processes in an aquifer system.</title>
        <authorList>
            <person name="Anantharaman K."/>
            <person name="Brown C.T."/>
            <person name="Hug L.A."/>
            <person name="Sharon I."/>
            <person name="Castelle C.J."/>
            <person name="Probst A.J."/>
            <person name="Thomas B.C."/>
            <person name="Singh A."/>
            <person name="Wilkins M.J."/>
            <person name="Karaoz U."/>
            <person name="Brodie E.L."/>
            <person name="Williams K.H."/>
            <person name="Hubbard S.S."/>
            <person name="Banfield J.F."/>
        </authorList>
    </citation>
    <scope>NUCLEOTIDE SEQUENCE [LARGE SCALE GENOMIC DNA]</scope>
</reference>
<sequence length="246" mass="28538">MREAQAQRPSLRIVEATPEGMEAVGEREAREKEAVVPALLTLYEKHSELRDKEQTELFEFRRWKQAEAKAQIDEFRRTVKFQKTGKEKVKAFRDQVWTKFNAEAADFRKLQRETNGSFADKAKEITKVEEGETYIYVFDPVANRWLIFLDPRKSHPASNPFVLHTYDIPDTGNVHRQWDDYSIVQPAALPQNVEPNLFEAEAKRYFKKGPGKIEVAKGQLKLWSEVKKEKKMAEEANEHETAALGD</sequence>
<gene>
    <name evidence="1" type="ORF">A3C90_02505</name>
</gene>
<organism evidence="1 2">
    <name type="scientific">Candidatus Magasanikbacteria bacterium RIFCSPHIGHO2_02_FULL_51_14</name>
    <dbReference type="NCBI Taxonomy" id="1798683"/>
    <lineage>
        <taxon>Bacteria</taxon>
        <taxon>Candidatus Magasanikiibacteriota</taxon>
    </lineage>
</organism>
<name>A0A1F6MDG0_9BACT</name>
<comment type="caution">
    <text evidence="1">The sequence shown here is derived from an EMBL/GenBank/DDBJ whole genome shotgun (WGS) entry which is preliminary data.</text>
</comment>